<sequence>MGEFKEMKRKSIDNVVFMGMLLILAYQYTLLYLSVIDGSWVSFAIVAATFGLGLLMGRTTYIILGGVLSFVSMSIGGLMFAMPYTRGMYLWGCVALMTITPLTTYLMYLLDHRLLKRKALAETLRDLQRAKPDLEPVTGAFNKNALNRAIDRELKLVFYHEKNYQFTLTLIKIDFLENIVNFLGSQRFNALLKTTAEQLTELVYTEDQLYYLGAGKFVILSPMLEHGNAPSMRQKLKRHVDQVAAAFELEPSALVLRTGQVTYSTQNMVRDSSIDAVLAQLERSAETDIVREYL</sequence>
<dbReference type="SUPFAM" id="SSF55073">
    <property type="entry name" value="Nucleotide cyclase"/>
    <property type="match status" value="1"/>
</dbReference>
<evidence type="ECO:0000256" key="1">
    <source>
        <dbReference type="SAM" id="Phobius"/>
    </source>
</evidence>
<name>A0A3R8LJN5_9LACO</name>
<keyword evidence="4" id="KW-1185">Reference proteome</keyword>
<accession>A0A3R8LJN5</accession>
<proteinExistence type="predicted"/>
<evidence type="ECO:0000313" key="4">
    <source>
        <dbReference type="Proteomes" id="UP000283633"/>
    </source>
</evidence>
<evidence type="ECO:0000259" key="2">
    <source>
        <dbReference type="PROSITE" id="PS50887"/>
    </source>
</evidence>
<gene>
    <name evidence="3" type="ORF">D1831_08135</name>
</gene>
<keyword evidence="1" id="KW-0812">Transmembrane</keyword>
<dbReference type="PROSITE" id="PS50887">
    <property type="entry name" value="GGDEF"/>
    <property type="match status" value="1"/>
</dbReference>
<feature type="transmembrane region" description="Helical" evidence="1">
    <location>
        <begin position="88"/>
        <end position="110"/>
    </location>
</feature>
<organism evidence="3 4">
    <name type="scientific">Lactiplantibacillus garii</name>
    <dbReference type="NCBI Taxonomy" id="2306423"/>
    <lineage>
        <taxon>Bacteria</taxon>
        <taxon>Bacillati</taxon>
        <taxon>Bacillota</taxon>
        <taxon>Bacilli</taxon>
        <taxon>Lactobacillales</taxon>
        <taxon>Lactobacillaceae</taxon>
        <taxon>Lactiplantibacillus</taxon>
    </lineage>
</organism>
<dbReference type="InterPro" id="IPR000160">
    <property type="entry name" value="GGDEF_dom"/>
</dbReference>
<dbReference type="EMBL" id="QWZQ01000024">
    <property type="protein sequence ID" value="RRK10278.1"/>
    <property type="molecule type" value="Genomic_DNA"/>
</dbReference>
<feature type="transmembrane region" description="Helical" evidence="1">
    <location>
        <begin position="39"/>
        <end position="55"/>
    </location>
</feature>
<dbReference type="Proteomes" id="UP000283633">
    <property type="component" value="Unassembled WGS sequence"/>
</dbReference>
<keyword evidence="1" id="KW-0472">Membrane</keyword>
<feature type="domain" description="GGDEF" evidence="2">
    <location>
        <begin position="164"/>
        <end position="294"/>
    </location>
</feature>
<dbReference type="AlphaFoldDB" id="A0A3R8LJN5"/>
<evidence type="ECO:0000313" key="3">
    <source>
        <dbReference type="EMBL" id="RRK10278.1"/>
    </source>
</evidence>
<dbReference type="InterPro" id="IPR029787">
    <property type="entry name" value="Nucleotide_cyclase"/>
</dbReference>
<dbReference type="InterPro" id="IPR043128">
    <property type="entry name" value="Rev_trsase/Diguanyl_cyclase"/>
</dbReference>
<feature type="transmembrane region" description="Helical" evidence="1">
    <location>
        <begin position="62"/>
        <end position="82"/>
    </location>
</feature>
<dbReference type="Gene3D" id="3.30.70.270">
    <property type="match status" value="1"/>
</dbReference>
<reference evidence="3 4" key="1">
    <citation type="submission" date="2018-08" db="EMBL/GenBank/DDBJ databases">
        <title>Genome Lactobacillus garii FI11369.</title>
        <authorList>
            <person name="Diaz M."/>
            <person name="Narbad A."/>
        </authorList>
    </citation>
    <scope>NUCLEOTIDE SEQUENCE [LARGE SCALE GENOMIC DNA]</scope>
    <source>
        <strain evidence="3 4">FI11369</strain>
    </source>
</reference>
<feature type="transmembrane region" description="Helical" evidence="1">
    <location>
        <begin position="12"/>
        <end position="33"/>
    </location>
</feature>
<protein>
    <submittedName>
        <fullName evidence="3">Diguanylate cyclase</fullName>
    </submittedName>
</protein>
<dbReference type="Pfam" id="PF00990">
    <property type="entry name" value="GGDEF"/>
    <property type="match status" value="1"/>
</dbReference>
<comment type="caution">
    <text evidence="3">The sequence shown here is derived from an EMBL/GenBank/DDBJ whole genome shotgun (WGS) entry which is preliminary data.</text>
</comment>
<keyword evidence="1" id="KW-1133">Transmembrane helix</keyword>